<dbReference type="OrthoDB" id="7024154at2"/>
<dbReference type="RefSeq" id="WP_143489402.1">
    <property type="nucleotide sequence ID" value="NZ_VJOY01000012.1"/>
</dbReference>
<dbReference type="InterPro" id="IPR011990">
    <property type="entry name" value="TPR-like_helical_dom_sf"/>
</dbReference>
<evidence type="ECO:0000313" key="1">
    <source>
        <dbReference type="EMBL" id="TRX73667.1"/>
    </source>
</evidence>
<dbReference type="Gene3D" id="1.25.40.10">
    <property type="entry name" value="Tetratricopeptide repeat domain"/>
    <property type="match status" value="1"/>
</dbReference>
<dbReference type="AlphaFoldDB" id="A0A553GVZ1"/>
<proteinExistence type="predicted"/>
<sequence length="161" mass="17846">MAGLPRSPKLLFWHLRARLGYAVARRMLRVSWLVKQPRAWNWMQGQYGRMANLGHVPAQSFYGHLLLYRGQGFGAQEEGMRLLRLAAEAGDGKAAYQLGMLALAGDTRHAADAGETARWWELAARHGHPLAPHKLAALYRDGGRNLPPDAEAAARWAQQAG</sequence>
<gene>
    <name evidence="1" type="ORF">FM069_16160</name>
</gene>
<dbReference type="InterPro" id="IPR006597">
    <property type="entry name" value="Sel1-like"/>
</dbReference>
<reference evidence="1 2" key="1">
    <citation type="submission" date="2019-07" db="EMBL/GenBank/DDBJ databases">
        <title>Pseudomonas mangiferae sp. nov., isolated from bark of mango tree in Thailand.</title>
        <authorList>
            <person name="Srisuk N."/>
            <person name="Anurat P."/>
        </authorList>
    </citation>
    <scope>NUCLEOTIDE SEQUENCE [LARGE SCALE GENOMIC DNA]</scope>
    <source>
        <strain evidence="1 2">DMKU_BBB3-04</strain>
    </source>
</reference>
<keyword evidence="2" id="KW-1185">Reference proteome</keyword>
<protein>
    <submittedName>
        <fullName evidence="1">Sel1 repeat family protein</fullName>
    </submittedName>
</protein>
<comment type="caution">
    <text evidence="1">The sequence shown here is derived from an EMBL/GenBank/DDBJ whole genome shotgun (WGS) entry which is preliminary data.</text>
</comment>
<dbReference type="EMBL" id="VJOY01000012">
    <property type="protein sequence ID" value="TRX73667.1"/>
    <property type="molecule type" value="Genomic_DNA"/>
</dbReference>
<evidence type="ECO:0000313" key="2">
    <source>
        <dbReference type="Proteomes" id="UP000315235"/>
    </source>
</evidence>
<name>A0A553GVZ1_9PSED</name>
<dbReference type="Pfam" id="PF08238">
    <property type="entry name" value="Sel1"/>
    <property type="match status" value="3"/>
</dbReference>
<dbReference type="Proteomes" id="UP000315235">
    <property type="component" value="Unassembled WGS sequence"/>
</dbReference>
<accession>A0A553GVZ1</accession>
<organism evidence="1 2">
    <name type="scientific">Pseudomonas mangiferae</name>
    <dbReference type="NCBI Taxonomy" id="2593654"/>
    <lineage>
        <taxon>Bacteria</taxon>
        <taxon>Pseudomonadati</taxon>
        <taxon>Pseudomonadota</taxon>
        <taxon>Gammaproteobacteria</taxon>
        <taxon>Pseudomonadales</taxon>
        <taxon>Pseudomonadaceae</taxon>
        <taxon>Pseudomonas</taxon>
    </lineage>
</organism>
<dbReference type="SUPFAM" id="SSF81901">
    <property type="entry name" value="HCP-like"/>
    <property type="match status" value="1"/>
</dbReference>